<name>A0AAN1GUP6_9RHOB</name>
<dbReference type="AlphaFoldDB" id="A0AAN1GUP6"/>
<reference evidence="1 2" key="1">
    <citation type="journal article" date="2017" name="Front. Microbiol.">
        <title>Phaeobacter piscinae sp. nov., a species of the Roseobacter group and potential aquaculture probiont.</title>
        <authorList>
            <person name="Sonnenschein E.C."/>
            <person name="Phippen C.B.W."/>
            <person name="Nielsen K.F."/>
            <person name="Mateiu R.V."/>
            <person name="Melchiorsen J."/>
            <person name="Gram L."/>
            <person name="Overmann J."/>
            <person name="Freese H.M."/>
        </authorList>
    </citation>
    <scope>NUCLEOTIDE SEQUENCE [LARGE SCALE GENOMIC DNA]</scope>
    <source>
        <strain evidence="1 2">P13</strain>
    </source>
</reference>
<sequence>MGRITPKRAVRSRHQWSGGRWSLHPCDAGYCRMAGYQRGCNQSAGFTLCESAVPRILTVAT</sequence>
<dbReference type="EMBL" id="CP010768">
    <property type="protein sequence ID" value="ATG45477.1"/>
    <property type="molecule type" value="Genomic_DNA"/>
</dbReference>
<dbReference type="Proteomes" id="UP000218606">
    <property type="component" value="Plasmid pP13_a"/>
</dbReference>
<geneLocation type="plasmid" evidence="2">
    <name>pp13_a</name>
</geneLocation>
<proteinExistence type="predicted"/>
<keyword evidence="1" id="KW-0614">Plasmid</keyword>
<organism evidence="1 2">
    <name type="scientific">Phaeobacter piscinae</name>
    <dbReference type="NCBI Taxonomy" id="1580596"/>
    <lineage>
        <taxon>Bacteria</taxon>
        <taxon>Pseudomonadati</taxon>
        <taxon>Pseudomonadota</taxon>
        <taxon>Alphaproteobacteria</taxon>
        <taxon>Rhodobacterales</taxon>
        <taxon>Roseobacteraceae</taxon>
        <taxon>Phaeobacter</taxon>
    </lineage>
</organism>
<gene>
    <name evidence="1" type="ORF">PhaeoP13_03595</name>
</gene>
<accession>A0AAN1GUP6</accession>
<evidence type="ECO:0000313" key="2">
    <source>
        <dbReference type="Proteomes" id="UP000218606"/>
    </source>
</evidence>
<protein>
    <submittedName>
        <fullName evidence="1">Uncharacterized protein</fullName>
    </submittedName>
</protein>
<evidence type="ECO:0000313" key="1">
    <source>
        <dbReference type="EMBL" id="ATG45477.1"/>
    </source>
</evidence>